<evidence type="ECO:0008006" key="2">
    <source>
        <dbReference type="Google" id="ProtNLM"/>
    </source>
</evidence>
<gene>
    <name evidence="1" type="ORF">S12H4_06136</name>
</gene>
<comment type="caution">
    <text evidence="1">The sequence shown here is derived from an EMBL/GenBank/DDBJ whole genome shotgun (WGS) entry which is preliminary data.</text>
</comment>
<accession>X1QGN8</accession>
<evidence type="ECO:0000313" key="1">
    <source>
        <dbReference type="EMBL" id="GAI67652.1"/>
    </source>
</evidence>
<sequence length="139" mass="16147">NFDIVRKLQRMGVGVDVSLTLSHFIKKALKLDYFDKRAEKREAKQLLSEEMGGHGFDSIYNTAWYGKHGFDGVIHLMPLSCMPESTVEVLVNQVAQKYNIPLYRFPLDENNFLAGFTTRIETFVSMLRRKKKNEVLPRY</sequence>
<proteinExistence type="predicted"/>
<reference evidence="1" key="1">
    <citation type="journal article" date="2014" name="Front. Microbiol.">
        <title>High frequency of phylogenetically diverse reductive dehalogenase-homologous genes in deep subseafloor sedimentary metagenomes.</title>
        <authorList>
            <person name="Kawai M."/>
            <person name="Futagami T."/>
            <person name="Toyoda A."/>
            <person name="Takaki Y."/>
            <person name="Nishi S."/>
            <person name="Hori S."/>
            <person name="Arai W."/>
            <person name="Tsubouchi T."/>
            <person name="Morono Y."/>
            <person name="Uchiyama I."/>
            <person name="Ito T."/>
            <person name="Fujiyama A."/>
            <person name="Inagaki F."/>
            <person name="Takami H."/>
        </authorList>
    </citation>
    <scope>NUCLEOTIDE SEQUENCE</scope>
    <source>
        <strain evidence="1">Expedition CK06-06</strain>
    </source>
</reference>
<protein>
    <recommendedName>
        <fullName evidence="2">DUF2229 domain-containing protein</fullName>
    </recommendedName>
</protein>
<dbReference type="Gene3D" id="3.40.50.11900">
    <property type="match status" value="1"/>
</dbReference>
<dbReference type="EMBL" id="BARW01002113">
    <property type="protein sequence ID" value="GAI67652.1"/>
    <property type="molecule type" value="Genomic_DNA"/>
</dbReference>
<name>X1QGN8_9ZZZZ</name>
<organism evidence="1">
    <name type="scientific">marine sediment metagenome</name>
    <dbReference type="NCBI Taxonomy" id="412755"/>
    <lineage>
        <taxon>unclassified sequences</taxon>
        <taxon>metagenomes</taxon>
        <taxon>ecological metagenomes</taxon>
    </lineage>
</organism>
<feature type="non-terminal residue" evidence="1">
    <location>
        <position position="1"/>
    </location>
</feature>
<dbReference type="AlphaFoldDB" id="X1QGN8"/>